<reference evidence="7 8" key="1">
    <citation type="submission" date="2019-09" db="EMBL/GenBank/DDBJ databases">
        <title>Chitinophaga ginsengihumi sp. nov., isolated from soil of ginseng rhizosphere.</title>
        <authorList>
            <person name="Lee J."/>
        </authorList>
    </citation>
    <scope>NUCLEOTIDE SEQUENCE [LARGE SCALE GENOMIC DNA]</scope>
    <source>
        <strain evidence="7 8">BN140078</strain>
    </source>
</reference>
<keyword evidence="8" id="KW-1185">Reference proteome</keyword>
<keyword evidence="4" id="KW-0804">Transcription</keyword>
<accession>A0A5B2VQU9</accession>
<dbReference type="GO" id="GO:0006352">
    <property type="term" value="P:DNA-templated transcription initiation"/>
    <property type="evidence" value="ECO:0007669"/>
    <property type="project" value="InterPro"/>
</dbReference>
<dbReference type="InterPro" id="IPR013324">
    <property type="entry name" value="RNA_pol_sigma_r3/r4-like"/>
</dbReference>
<sequence>MDPRIQEYVLQIKEGNAAAFSRLFFAAKDPLFGYAFKLCKSRELAEEVVQEVFMKLWLNRRQLDETQSIKSYLYTATKHGVFNQLKKAALDASLRQVVFYQQPAAVNTTEEHISLAELQRWKTRLLEQLPPQRRLIYAMSRIDGLSHEEIADKLGLSKNTVKDQITKASRFLRTQLHIHYDIHDIIIPLLIFTSCQAALHTAALEAVC</sequence>
<evidence type="ECO:0000256" key="1">
    <source>
        <dbReference type="ARBA" id="ARBA00010641"/>
    </source>
</evidence>
<dbReference type="InterPro" id="IPR014284">
    <property type="entry name" value="RNA_pol_sigma-70_dom"/>
</dbReference>
<evidence type="ECO:0000313" key="7">
    <source>
        <dbReference type="EMBL" id="KAA2240622.1"/>
    </source>
</evidence>
<organism evidence="7 8">
    <name type="scientific">Chitinophaga agrisoli</name>
    <dbReference type="NCBI Taxonomy" id="2607653"/>
    <lineage>
        <taxon>Bacteria</taxon>
        <taxon>Pseudomonadati</taxon>
        <taxon>Bacteroidota</taxon>
        <taxon>Chitinophagia</taxon>
        <taxon>Chitinophagales</taxon>
        <taxon>Chitinophagaceae</taxon>
        <taxon>Chitinophaga</taxon>
    </lineage>
</organism>
<dbReference type="Pfam" id="PF04542">
    <property type="entry name" value="Sigma70_r2"/>
    <property type="match status" value="1"/>
</dbReference>
<dbReference type="Pfam" id="PF08281">
    <property type="entry name" value="Sigma70_r4_2"/>
    <property type="match status" value="1"/>
</dbReference>
<dbReference type="EMBL" id="VUOC01000004">
    <property type="protein sequence ID" value="KAA2240622.1"/>
    <property type="molecule type" value="Genomic_DNA"/>
</dbReference>
<name>A0A5B2VQU9_9BACT</name>
<feature type="domain" description="RNA polymerase sigma-70 region 2" evidence="5">
    <location>
        <begin position="29"/>
        <end position="88"/>
    </location>
</feature>
<dbReference type="SUPFAM" id="SSF88659">
    <property type="entry name" value="Sigma3 and sigma4 domains of RNA polymerase sigma factors"/>
    <property type="match status" value="1"/>
</dbReference>
<dbReference type="Gene3D" id="1.10.10.10">
    <property type="entry name" value="Winged helix-like DNA-binding domain superfamily/Winged helix DNA-binding domain"/>
    <property type="match status" value="1"/>
</dbReference>
<evidence type="ECO:0000256" key="2">
    <source>
        <dbReference type="ARBA" id="ARBA00023015"/>
    </source>
</evidence>
<dbReference type="AlphaFoldDB" id="A0A5B2VQU9"/>
<evidence type="ECO:0000259" key="6">
    <source>
        <dbReference type="Pfam" id="PF08281"/>
    </source>
</evidence>
<dbReference type="InterPro" id="IPR039425">
    <property type="entry name" value="RNA_pol_sigma-70-like"/>
</dbReference>
<evidence type="ECO:0000313" key="8">
    <source>
        <dbReference type="Proteomes" id="UP000324611"/>
    </source>
</evidence>
<dbReference type="CDD" id="cd06171">
    <property type="entry name" value="Sigma70_r4"/>
    <property type="match status" value="1"/>
</dbReference>
<protein>
    <submittedName>
        <fullName evidence="7">RNA polymerase sigma-70 factor</fullName>
    </submittedName>
</protein>
<comment type="similarity">
    <text evidence="1">Belongs to the sigma-70 factor family. ECF subfamily.</text>
</comment>
<dbReference type="NCBIfam" id="TIGR02937">
    <property type="entry name" value="sigma70-ECF"/>
    <property type="match status" value="1"/>
</dbReference>
<dbReference type="RefSeq" id="WP_149841799.1">
    <property type="nucleotide sequence ID" value="NZ_VUOC01000004.1"/>
</dbReference>
<dbReference type="Proteomes" id="UP000324611">
    <property type="component" value="Unassembled WGS sequence"/>
</dbReference>
<dbReference type="InterPro" id="IPR013249">
    <property type="entry name" value="RNA_pol_sigma70_r4_t2"/>
</dbReference>
<feature type="domain" description="RNA polymerase sigma factor 70 region 4 type 2" evidence="6">
    <location>
        <begin position="124"/>
        <end position="171"/>
    </location>
</feature>
<evidence type="ECO:0000256" key="3">
    <source>
        <dbReference type="ARBA" id="ARBA00023082"/>
    </source>
</evidence>
<dbReference type="GO" id="GO:0016987">
    <property type="term" value="F:sigma factor activity"/>
    <property type="evidence" value="ECO:0007669"/>
    <property type="project" value="UniProtKB-KW"/>
</dbReference>
<keyword evidence="2" id="KW-0805">Transcription regulation</keyword>
<dbReference type="PANTHER" id="PTHR43133:SF46">
    <property type="entry name" value="RNA POLYMERASE SIGMA-70 FACTOR ECF SUBFAMILY"/>
    <property type="match status" value="1"/>
</dbReference>
<dbReference type="SUPFAM" id="SSF88946">
    <property type="entry name" value="Sigma2 domain of RNA polymerase sigma factors"/>
    <property type="match status" value="1"/>
</dbReference>
<keyword evidence="3" id="KW-0731">Sigma factor</keyword>
<dbReference type="Gene3D" id="1.10.1740.10">
    <property type="match status" value="1"/>
</dbReference>
<dbReference type="InterPro" id="IPR013325">
    <property type="entry name" value="RNA_pol_sigma_r2"/>
</dbReference>
<reference evidence="7 8" key="2">
    <citation type="submission" date="2019-09" db="EMBL/GenBank/DDBJ databases">
        <authorList>
            <person name="Jin C."/>
        </authorList>
    </citation>
    <scope>NUCLEOTIDE SEQUENCE [LARGE SCALE GENOMIC DNA]</scope>
    <source>
        <strain evidence="7 8">BN140078</strain>
    </source>
</reference>
<proteinExistence type="inferred from homology"/>
<dbReference type="InterPro" id="IPR007627">
    <property type="entry name" value="RNA_pol_sigma70_r2"/>
</dbReference>
<dbReference type="InterPro" id="IPR014327">
    <property type="entry name" value="RNA_pol_sigma70_bacteroid"/>
</dbReference>
<dbReference type="GO" id="GO:0003677">
    <property type="term" value="F:DNA binding"/>
    <property type="evidence" value="ECO:0007669"/>
    <property type="project" value="InterPro"/>
</dbReference>
<evidence type="ECO:0000256" key="4">
    <source>
        <dbReference type="ARBA" id="ARBA00023163"/>
    </source>
</evidence>
<gene>
    <name evidence="7" type="ORF">F0L74_31215</name>
</gene>
<dbReference type="InterPro" id="IPR036388">
    <property type="entry name" value="WH-like_DNA-bd_sf"/>
</dbReference>
<dbReference type="NCBIfam" id="TIGR02985">
    <property type="entry name" value="Sig70_bacteroi1"/>
    <property type="match status" value="1"/>
</dbReference>
<dbReference type="PANTHER" id="PTHR43133">
    <property type="entry name" value="RNA POLYMERASE ECF-TYPE SIGMA FACTO"/>
    <property type="match status" value="1"/>
</dbReference>
<comment type="caution">
    <text evidence="7">The sequence shown here is derived from an EMBL/GenBank/DDBJ whole genome shotgun (WGS) entry which is preliminary data.</text>
</comment>
<evidence type="ECO:0000259" key="5">
    <source>
        <dbReference type="Pfam" id="PF04542"/>
    </source>
</evidence>